<evidence type="ECO:0000313" key="1">
    <source>
        <dbReference type="EMBL" id="AOQ27984.1"/>
    </source>
</evidence>
<keyword evidence="2" id="KW-1185">Reference proteome</keyword>
<reference evidence="2" key="1">
    <citation type="submission" date="2016-07" db="EMBL/GenBank/DDBJ databases">
        <authorList>
            <person name="Balom B.A."/>
            <person name="Beck E.G."/>
            <person name="Blanchard M.S."/>
            <person name="Bowen M.Y."/>
            <person name="Bremer B.A."/>
            <person name="Campbell J.L."/>
            <person name="Chatham R.C."/>
            <person name="Creech M.L."/>
            <person name="Guevara S.D."/>
            <person name="Haley J.D."/>
            <person name="Hatney E."/>
            <person name="Hawkins C.M."/>
            <person name="Holman C.B."/>
            <person name="Holmes G.M."/>
            <person name="Jones A.M."/>
            <person name="Nava J.M."/>
            <person name="Pop-Ceapa S.B."/>
            <person name="Rivera N.E."/>
            <person name="Skinner S.A."/>
            <person name="Smith J.A."/>
            <person name="St S.J."/>
            <person name="Stewart J."/>
            <person name="Turner K.L."/>
            <person name="Walker M.G."/>
            <person name="Parcells R.L."/>
            <person name="Samuel M."/>
            <person name="Nguyen A."/>
            <person name="Hammonds-Odie L.P."/>
            <person name="Barrera A.L."/>
            <person name="Butela K.A."/>
            <person name="Garlena R.A."/>
            <person name="Russell D.A."/>
            <person name="Pope W.H."/>
            <person name="Jacobs-Sera D."/>
            <person name="Hendrix R.W."/>
            <person name="Hatfull G.F."/>
        </authorList>
    </citation>
    <scope>NUCLEOTIDE SEQUENCE [LARGE SCALE GENOMIC DNA]</scope>
</reference>
<evidence type="ECO:0000313" key="2">
    <source>
        <dbReference type="Proteomes" id="UP000224683"/>
    </source>
</evidence>
<organism evidence="1 2">
    <name type="scientific">Mycobacterium phage Mundrea</name>
    <dbReference type="NCBI Taxonomy" id="1897540"/>
    <lineage>
        <taxon>Viruses</taxon>
        <taxon>Duplodnaviria</taxon>
        <taxon>Heunggongvirae</taxon>
        <taxon>Uroviricota</taxon>
        <taxon>Caudoviricetes</taxon>
        <taxon>Backyardiganvirus</taxon>
        <taxon>Backyardiganvirus mundrea</taxon>
    </lineage>
</organism>
<sequence length="33" mass="3553">MTLGVLLGLMVGTWGVGAWVYLCMEGLDDDHEA</sequence>
<dbReference type="Proteomes" id="UP000224683">
    <property type="component" value="Segment"/>
</dbReference>
<gene>
    <name evidence="1" type="ORF">SEA_MUNDREA_57</name>
</gene>
<dbReference type="EMBL" id="KX579975">
    <property type="protein sequence ID" value="AOQ27984.1"/>
    <property type="molecule type" value="Genomic_DNA"/>
</dbReference>
<name>A0A1C9LYL7_9CAUD</name>
<protein>
    <submittedName>
        <fullName evidence="1">Uncharacterized protein</fullName>
    </submittedName>
</protein>
<accession>A0A1C9LYL7</accession>
<proteinExistence type="predicted"/>